<dbReference type="Proteomes" id="UP000054560">
    <property type="component" value="Unassembled WGS sequence"/>
</dbReference>
<evidence type="ECO:0000259" key="1">
    <source>
        <dbReference type="Pfam" id="PF16314"/>
    </source>
</evidence>
<dbReference type="Pfam" id="PF16314">
    <property type="entry name" value="DUF4954"/>
    <property type="match status" value="1"/>
</dbReference>
<evidence type="ECO:0000313" key="2">
    <source>
        <dbReference type="EMBL" id="KNC71598.1"/>
    </source>
</evidence>
<feature type="non-terminal residue" evidence="2">
    <location>
        <position position="1"/>
    </location>
</feature>
<reference evidence="2 3" key="1">
    <citation type="submission" date="2011-02" db="EMBL/GenBank/DDBJ databases">
        <title>The Genome Sequence of Sphaeroforma arctica JP610.</title>
        <authorList>
            <consortium name="The Broad Institute Genome Sequencing Platform"/>
            <person name="Russ C."/>
            <person name="Cuomo C."/>
            <person name="Young S.K."/>
            <person name="Zeng Q."/>
            <person name="Gargeya S."/>
            <person name="Alvarado L."/>
            <person name="Berlin A."/>
            <person name="Chapman S.B."/>
            <person name="Chen Z."/>
            <person name="Freedman E."/>
            <person name="Gellesch M."/>
            <person name="Goldberg J."/>
            <person name="Griggs A."/>
            <person name="Gujja S."/>
            <person name="Heilman E."/>
            <person name="Heiman D."/>
            <person name="Howarth C."/>
            <person name="Mehta T."/>
            <person name="Neiman D."/>
            <person name="Pearson M."/>
            <person name="Roberts A."/>
            <person name="Saif S."/>
            <person name="Shea T."/>
            <person name="Shenoy N."/>
            <person name="Sisk P."/>
            <person name="Stolte C."/>
            <person name="Sykes S."/>
            <person name="White J."/>
            <person name="Yandava C."/>
            <person name="Burger G."/>
            <person name="Gray M.W."/>
            <person name="Holland P.W.H."/>
            <person name="King N."/>
            <person name="Lang F.B.F."/>
            <person name="Roger A.J."/>
            <person name="Ruiz-Trillo I."/>
            <person name="Haas B."/>
            <person name="Nusbaum C."/>
            <person name="Birren B."/>
        </authorList>
    </citation>
    <scope>NUCLEOTIDE SEQUENCE [LARGE SCALE GENOMIC DNA]</scope>
    <source>
        <strain evidence="2 3">JP610</strain>
    </source>
</reference>
<dbReference type="GeneID" id="25916368"/>
<proteinExistence type="predicted"/>
<name>A0A0L0F623_9EUKA</name>
<dbReference type="STRING" id="667725.A0A0L0F623"/>
<keyword evidence="3" id="KW-1185">Reference proteome</keyword>
<protein>
    <recommendedName>
        <fullName evidence="1">DUF4954 domain-containing protein</fullName>
    </recommendedName>
</protein>
<dbReference type="EMBL" id="KQ248478">
    <property type="protein sequence ID" value="KNC71598.1"/>
    <property type="molecule type" value="Genomic_DNA"/>
</dbReference>
<dbReference type="AlphaFoldDB" id="A0A0L0F623"/>
<organism evidence="2 3">
    <name type="scientific">Sphaeroforma arctica JP610</name>
    <dbReference type="NCBI Taxonomy" id="667725"/>
    <lineage>
        <taxon>Eukaryota</taxon>
        <taxon>Ichthyosporea</taxon>
        <taxon>Ichthyophonida</taxon>
        <taxon>Sphaeroforma</taxon>
    </lineage>
</organism>
<dbReference type="InterPro" id="IPR032533">
    <property type="entry name" value="DUF4954"/>
</dbReference>
<accession>A0A0L0F623</accession>
<evidence type="ECO:0000313" key="3">
    <source>
        <dbReference type="Proteomes" id="UP000054560"/>
    </source>
</evidence>
<dbReference type="SUPFAM" id="SSF51161">
    <property type="entry name" value="Trimeric LpxA-like enzymes"/>
    <property type="match status" value="1"/>
</dbReference>
<dbReference type="InterPro" id="IPR011004">
    <property type="entry name" value="Trimer_LpxA-like_sf"/>
</dbReference>
<dbReference type="RefSeq" id="XP_014145500.1">
    <property type="nucleotide sequence ID" value="XM_014290025.1"/>
</dbReference>
<gene>
    <name evidence="2" type="ORF">SARC_15864</name>
</gene>
<feature type="domain" description="DUF4954" evidence="1">
    <location>
        <begin position="3"/>
        <end position="119"/>
    </location>
</feature>
<sequence>SYSEVAQLERQGCGAEDWASVLVAEKFNARRVRNCEFHGRVRLGVFTGRINTGTSYLPTGVFSTDLSNVTVGNNSLVTRNSHVANCVVGENVCIIGCGELACTGSTTFGQGQELPIAIEV</sequence>